<dbReference type="SUPFAM" id="SSF57667">
    <property type="entry name" value="beta-beta-alpha zinc fingers"/>
    <property type="match status" value="3"/>
</dbReference>
<keyword evidence="4" id="KW-0677">Repeat</keyword>
<evidence type="ECO:0000256" key="2">
    <source>
        <dbReference type="ARBA" id="ARBA00004123"/>
    </source>
</evidence>
<keyword evidence="11" id="KW-0812">Transmembrane</keyword>
<evidence type="ECO:0000313" key="13">
    <source>
        <dbReference type="Proteomes" id="UP000095280"/>
    </source>
</evidence>
<feature type="region of interest" description="Disordered" evidence="10">
    <location>
        <begin position="215"/>
        <end position="240"/>
    </location>
</feature>
<dbReference type="Proteomes" id="UP000095280">
    <property type="component" value="Unplaced"/>
</dbReference>
<evidence type="ECO:0000256" key="10">
    <source>
        <dbReference type="SAM" id="MobiDB-lite"/>
    </source>
</evidence>
<dbReference type="PROSITE" id="PS50157">
    <property type="entry name" value="ZINC_FINGER_C2H2_2"/>
    <property type="match status" value="5"/>
</dbReference>
<reference evidence="14" key="1">
    <citation type="submission" date="2016-11" db="UniProtKB">
        <authorList>
            <consortium name="WormBaseParasite"/>
        </authorList>
    </citation>
    <scope>IDENTIFICATION</scope>
</reference>
<dbReference type="FunFam" id="3.30.160.60:FF:000100">
    <property type="entry name" value="Zinc finger 45-like"/>
    <property type="match status" value="1"/>
</dbReference>
<dbReference type="FunFam" id="3.30.160.60:FF:000446">
    <property type="entry name" value="Zinc finger protein"/>
    <property type="match status" value="1"/>
</dbReference>
<dbReference type="InterPro" id="IPR036236">
    <property type="entry name" value="Znf_C2H2_sf"/>
</dbReference>
<dbReference type="SMART" id="SM00355">
    <property type="entry name" value="ZnF_C2H2"/>
    <property type="match status" value="5"/>
</dbReference>
<comment type="subcellular location">
    <subcellularLocation>
        <location evidence="2">Nucleus</location>
    </subcellularLocation>
</comment>
<feature type="region of interest" description="Disordered" evidence="10">
    <location>
        <begin position="714"/>
        <end position="733"/>
    </location>
</feature>
<comment type="function">
    <text evidence="1">May be involved in transcriptional regulation.</text>
</comment>
<accession>A0A1I8H667</accession>
<dbReference type="Pfam" id="PF00096">
    <property type="entry name" value="zf-C2H2"/>
    <property type="match status" value="4"/>
</dbReference>
<keyword evidence="5 9" id="KW-0863">Zinc-finger</keyword>
<feature type="transmembrane region" description="Helical" evidence="11">
    <location>
        <begin position="347"/>
        <end position="371"/>
    </location>
</feature>
<dbReference type="GO" id="GO:0003700">
    <property type="term" value="F:DNA-binding transcription factor activity"/>
    <property type="evidence" value="ECO:0007669"/>
    <property type="project" value="TreeGrafter"/>
</dbReference>
<evidence type="ECO:0000256" key="9">
    <source>
        <dbReference type="PROSITE-ProRule" id="PRU00042"/>
    </source>
</evidence>
<feature type="transmembrane region" description="Helical" evidence="11">
    <location>
        <begin position="67"/>
        <end position="89"/>
    </location>
</feature>
<evidence type="ECO:0000256" key="3">
    <source>
        <dbReference type="ARBA" id="ARBA00022723"/>
    </source>
</evidence>
<dbReference type="WBParaSite" id="maker-uti_cns_0004666-snap-gene-0.1-mRNA-1">
    <property type="protein sequence ID" value="maker-uti_cns_0004666-snap-gene-0.1-mRNA-1"/>
    <property type="gene ID" value="maker-uti_cns_0004666-snap-gene-0.1"/>
</dbReference>
<dbReference type="InterPro" id="IPR050589">
    <property type="entry name" value="Ikaros_C2H2-ZF"/>
</dbReference>
<dbReference type="GO" id="GO:0000978">
    <property type="term" value="F:RNA polymerase II cis-regulatory region sequence-specific DNA binding"/>
    <property type="evidence" value="ECO:0007669"/>
    <property type="project" value="TreeGrafter"/>
</dbReference>
<dbReference type="GO" id="GO:0005634">
    <property type="term" value="C:nucleus"/>
    <property type="evidence" value="ECO:0007669"/>
    <property type="project" value="UniProtKB-SubCell"/>
</dbReference>
<name>A0A1I8H667_9PLAT</name>
<evidence type="ECO:0000256" key="11">
    <source>
        <dbReference type="SAM" id="Phobius"/>
    </source>
</evidence>
<dbReference type="PANTHER" id="PTHR24404">
    <property type="entry name" value="ZINC FINGER PROTEIN"/>
    <property type="match status" value="1"/>
</dbReference>
<keyword evidence="13" id="KW-1185">Reference proteome</keyword>
<evidence type="ECO:0000256" key="8">
    <source>
        <dbReference type="ARBA" id="ARBA00023242"/>
    </source>
</evidence>
<dbReference type="AlphaFoldDB" id="A0A1I8H667"/>
<keyword evidence="6" id="KW-0862">Zinc</keyword>
<feature type="domain" description="C2H2-type" evidence="12">
    <location>
        <begin position="593"/>
        <end position="620"/>
    </location>
</feature>
<dbReference type="FunFam" id="3.30.160.60:FF:000634">
    <property type="entry name" value="Zinc finger X-chromosomal protein"/>
    <property type="match status" value="1"/>
</dbReference>
<dbReference type="InterPro" id="IPR013087">
    <property type="entry name" value="Znf_C2H2_type"/>
</dbReference>
<evidence type="ECO:0000256" key="7">
    <source>
        <dbReference type="ARBA" id="ARBA00023125"/>
    </source>
</evidence>
<keyword evidence="11" id="KW-0472">Membrane</keyword>
<dbReference type="FunFam" id="3.30.160.60:FF:002169">
    <property type="entry name" value="Zgc:174573"/>
    <property type="match status" value="1"/>
</dbReference>
<dbReference type="GO" id="GO:0006357">
    <property type="term" value="P:regulation of transcription by RNA polymerase II"/>
    <property type="evidence" value="ECO:0007669"/>
    <property type="project" value="TreeGrafter"/>
</dbReference>
<evidence type="ECO:0000256" key="5">
    <source>
        <dbReference type="ARBA" id="ARBA00022771"/>
    </source>
</evidence>
<dbReference type="Gene3D" id="3.30.160.60">
    <property type="entry name" value="Classic Zinc Finger"/>
    <property type="match status" value="5"/>
</dbReference>
<keyword evidence="8" id="KW-0539">Nucleus</keyword>
<feature type="domain" description="C2H2-type" evidence="12">
    <location>
        <begin position="677"/>
        <end position="704"/>
    </location>
</feature>
<evidence type="ECO:0000313" key="14">
    <source>
        <dbReference type="WBParaSite" id="maker-uti_cns_0004666-snap-gene-0.1-mRNA-1"/>
    </source>
</evidence>
<keyword evidence="11" id="KW-1133">Transmembrane helix</keyword>
<feature type="domain" description="C2H2-type" evidence="12">
    <location>
        <begin position="565"/>
        <end position="592"/>
    </location>
</feature>
<protein>
    <submittedName>
        <fullName evidence="14">CUB domain-containing protein</fullName>
    </submittedName>
</protein>
<dbReference type="FunFam" id="3.30.160.60:FF:000624">
    <property type="entry name" value="zinc finger protein 697"/>
    <property type="match status" value="1"/>
</dbReference>
<dbReference type="Pfam" id="PF13894">
    <property type="entry name" value="zf-C2H2_4"/>
    <property type="match status" value="1"/>
</dbReference>
<evidence type="ECO:0000256" key="4">
    <source>
        <dbReference type="ARBA" id="ARBA00022737"/>
    </source>
</evidence>
<organism evidence="13 14">
    <name type="scientific">Macrostomum lignano</name>
    <dbReference type="NCBI Taxonomy" id="282301"/>
    <lineage>
        <taxon>Eukaryota</taxon>
        <taxon>Metazoa</taxon>
        <taxon>Spiralia</taxon>
        <taxon>Lophotrochozoa</taxon>
        <taxon>Platyhelminthes</taxon>
        <taxon>Rhabditophora</taxon>
        <taxon>Macrostomorpha</taxon>
        <taxon>Macrostomida</taxon>
        <taxon>Macrostomidae</taxon>
        <taxon>Macrostomum</taxon>
    </lineage>
</organism>
<dbReference type="GO" id="GO:0008270">
    <property type="term" value="F:zinc ion binding"/>
    <property type="evidence" value="ECO:0007669"/>
    <property type="project" value="UniProtKB-KW"/>
</dbReference>
<sequence length="762" mass="81291">FRPGHPFPSGNNKGCGSFPSHFRFYEYTGRGGVGIPLAGAGYQPPYWPGRGSGPFAYVGSVGMPPCLLLLLLLLLPLLLSAAVVNFYLLPAGHPRCRGAASRLRCLDQSLLLGADANPDETLLDAFLLCNNSWAALGCQRDDVGRLAWRLAFRLSGVPCGHRFVLASASASPLLGQSLVGSPPDRLAEFTCRSHAYPVVYRPRYRFTSLTWHRTAPDRPGKGSDGASVALSPSPPSPASSPFVTRISVHVYAEFRADVSTAAERAFLCESRGGFWCGGGSSLECVYSTHRCNGLDDCFNSNRGSNSSGTRRSNSTSLISSDEADCRYDNGEASGLFSDGIWRPNRSAVLSGCPACLLLALAALCSSLQSALLTLDRKSQLRPIEEPEVEIVFDDFAYPGFGAGGGGGGGGPGCNDEEFNRLLDNLKHRFAPRAGAATYLSLSGGPQVRTGRGSRMLVKEEPLDVATPTAVSAAASSGGGRRIVGANSAAAAAAAAAAAEAAEAAAAVDSVDDAAVDSLFTLAGQEVVVTSAATDDELDELEEIRRFHLFAHLRNHLETHTGEKPYVCKQCGKSFATPTSLKRHLPVHHSDKKHQCAVCAKTYANQGYLKVHMRIHRDEKPFDCELCGRAFRQLAHLNHHLLTHTGDKPHKCDLCGQRFRQANTLEDHMRLHTGERPHVCQICGKSFTHRLSLKLHMKYHSSASMNGGENCGEGVAASGTAERPRGGRVSKRQSSVVQLLIRGGLGARTGDGISSGITGDNHC</sequence>
<keyword evidence="3" id="KW-0479">Metal-binding</keyword>
<evidence type="ECO:0000256" key="1">
    <source>
        <dbReference type="ARBA" id="ARBA00003767"/>
    </source>
</evidence>
<feature type="domain" description="C2H2-type" evidence="12">
    <location>
        <begin position="649"/>
        <end position="676"/>
    </location>
</feature>
<evidence type="ECO:0000259" key="12">
    <source>
        <dbReference type="PROSITE" id="PS50157"/>
    </source>
</evidence>
<keyword evidence="7" id="KW-0238">DNA-binding</keyword>
<proteinExistence type="predicted"/>
<evidence type="ECO:0000256" key="6">
    <source>
        <dbReference type="ARBA" id="ARBA00022833"/>
    </source>
</evidence>
<dbReference type="PROSITE" id="PS00028">
    <property type="entry name" value="ZINC_FINGER_C2H2_1"/>
    <property type="match status" value="5"/>
</dbReference>
<feature type="domain" description="C2H2-type" evidence="12">
    <location>
        <begin position="621"/>
        <end position="648"/>
    </location>
</feature>